<keyword evidence="4" id="KW-0614">Plasmid</keyword>
<dbReference type="Proteomes" id="UP000000447">
    <property type="component" value="Plasmid unnamed"/>
</dbReference>
<organism evidence="4 5">
    <name type="scientific">Thermomicrobium roseum (strain ATCC 27502 / DSM 5159 / P-2)</name>
    <dbReference type="NCBI Taxonomy" id="309801"/>
    <lineage>
        <taxon>Bacteria</taxon>
        <taxon>Pseudomonadati</taxon>
        <taxon>Thermomicrobiota</taxon>
        <taxon>Thermomicrobia</taxon>
        <taxon>Thermomicrobiales</taxon>
        <taxon>Thermomicrobiaceae</taxon>
        <taxon>Thermomicrobium</taxon>
    </lineage>
</organism>
<dbReference type="InterPro" id="IPR041062">
    <property type="entry name" value="Csm1_B"/>
</dbReference>
<dbReference type="Gene3D" id="1.10.3210.10">
    <property type="entry name" value="Hypothetical protein af1432"/>
    <property type="match status" value="1"/>
</dbReference>
<dbReference type="NCBIfam" id="TIGR02578">
    <property type="entry name" value="cas_TM1811_Csm1"/>
    <property type="match status" value="1"/>
</dbReference>
<dbReference type="InterPro" id="IPR052117">
    <property type="entry name" value="Cas10/Csm1_subtype-III-A"/>
</dbReference>
<keyword evidence="1" id="KW-0808">Transferase</keyword>
<evidence type="ECO:0000259" key="2">
    <source>
        <dbReference type="Pfam" id="PF01966"/>
    </source>
</evidence>
<dbReference type="SUPFAM" id="SSF109604">
    <property type="entry name" value="HD-domain/PDEase-like"/>
    <property type="match status" value="1"/>
</dbReference>
<feature type="domain" description="Csm1 subunit" evidence="3">
    <location>
        <begin position="279"/>
        <end position="368"/>
    </location>
</feature>
<dbReference type="OrthoDB" id="9768769at2"/>
<gene>
    <name evidence="4" type="ordered locus">trd_A0473</name>
</gene>
<dbReference type="KEGG" id="tro:trd_A0473"/>
<evidence type="ECO:0000259" key="3">
    <source>
        <dbReference type="Pfam" id="PF18211"/>
    </source>
</evidence>
<proteinExistence type="predicted"/>
<dbReference type="AlphaFoldDB" id="B9L3V9"/>
<dbReference type="InterPro" id="IPR013408">
    <property type="entry name" value="Cas10/Csm1"/>
</dbReference>
<protein>
    <submittedName>
        <fullName evidence="4">Crispr-associated protein, Csm1 family</fullName>
    </submittedName>
</protein>
<dbReference type="Pfam" id="PF18211">
    <property type="entry name" value="Csm1_B"/>
    <property type="match status" value="1"/>
</dbReference>
<dbReference type="PANTHER" id="PTHR36528:SF1">
    <property type="entry name" value="CRISPR SYSTEM SINGLE-STRAND-SPECIFIC DEOXYRIBONUCLEASE CAS10_CSM1 (SUBTYPE III-A)"/>
    <property type="match status" value="1"/>
</dbReference>
<dbReference type="eggNOG" id="COG1353">
    <property type="taxonomic scope" value="Bacteria"/>
</dbReference>
<reference evidence="4 5" key="1">
    <citation type="journal article" date="2009" name="PLoS ONE">
        <title>Complete genome sequence of the aerobic CO-oxidizing thermophile Thermomicrobium roseum.</title>
        <authorList>
            <person name="Wu D."/>
            <person name="Raymond J."/>
            <person name="Wu M."/>
            <person name="Chatterji S."/>
            <person name="Ren Q."/>
            <person name="Graham J.E."/>
            <person name="Bryant D.A."/>
            <person name="Robb F."/>
            <person name="Colman A."/>
            <person name="Tallon L.J."/>
            <person name="Badger J.H."/>
            <person name="Madupu R."/>
            <person name="Ward N.L."/>
            <person name="Eisen J.A."/>
        </authorList>
    </citation>
    <scope>NUCLEOTIDE SEQUENCE [LARGE SCALE GENOMIC DNA]</scope>
    <source>
        <strain evidence="5">ATCC 27502 / DSM 5159 / P-2</strain>
        <plasmid evidence="4">unnamed</plasmid>
    </source>
</reference>
<evidence type="ECO:0000313" key="5">
    <source>
        <dbReference type="Proteomes" id="UP000000447"/>
    </source>
</evidence>
<dbReference type="RefSeq" id="WP_012643100.1">
    <property type="nucleotide sequence ID" value="NC_011961.1"/>
</dbReference>
<evidence type="ECO:0000313" key="4">
    <source>
        <dbReference type="EMBL" id="ACM07113.1"/>
    </source>
</evidence>
<dbReference type="Pfam" id="PF01966">
    <property type="entry name" value="HD"/>
    <property type="match status" value="1"/>
</dbReference>
<name>B9L3V9_THERP</name>
<feature type="domain" description="HD" evidence="2">
    <location>
        <begin position="5"/>
        <end position="89"/>
    </location>
</feature>
<dbReference type="HOGENOM" id="CLU_626897_0_0_0"/>
<evidence type="ECO:0000256" key="1">
    <source>
        <dbReference type="ARBA" id="ARBA00022679"/>
    </source>
</evidence>
<geneLocation type="plasmid" evidence="5">
    <name>Tros</name>
</geneLocation>
<keyword evidence="5" id="KW-1185">Reference proteome</keyword>
<dbReference type="InterPro" id="IPR006674">
    <property type="entry name" value="HD_domain"/>
</dbReference>
<dbReference type="PANTHER" id="PTHR36528">
    <property type="entry name" value="CRISPR SYSTEM SINGLE-STRAND-SPECIFIC DEOXYRIBONUCLEASE CAS10/CSM1 (SUBTYPE III-A)"/>
    <property type="match status" value="1"/>
</dbReference>
<sequence>MDSFETLLVASLLHDLGKLWQRTGQRHSDRYAAYGPSDYGPNGAHAKWSADAIERWLPQWRAAADAILRHHQPADRFARLVALADRLSAAERDDAETDQPPAPPGGGALWAATRLGQRQLRSIFTRLQLAGAPAPAPAYWPLAPLALAPEGLFPNASPVEEVSERQGYEALWQRLVEDLEAIPPTLDFDARLTTVLHLLQRYTWCVPSAYYRQNVADISLHDHLRTTAAIAAALDRSGLDDEALAALLAHRSPDWDTPRLALLAADVTGIQRFLYTLTAARAARSLRGRSFFLQLVTEAVGRWLLRRLNLPLANLLYAGGGRCYLLTQLPSDDQLAALRRDLDRILLATTDGELYLALACRPLACADLAEPERFRAAWEARKGRPLPLVGTTRLARHALFDQTRRLAHLLRAPAEPCLTVPLEIWWADQLSSTSDLR</sequence>
<dbReference type="EMBL" id="CP001276">
    <property type="protein sequence ID" value="ACM07113.1"/>
    <property type="molecule type" value="Genomic_DNA"/>
</dbReference>
<accession>B9L3V9</accession>
<dbReference type="GO" id="GO:0016740">
    <property type="term" value="F:transferase activity"/>
    <property type="evidence" value="ECO:0007669"/>
    <property type="project" value="UniProtKB-KW"/>
</dbReference>